<dbReference type="AlphaFoldDB" id="A0A1G2BB39"/>
<feature type="domain" description="M23ase beta-sheet core" evidence="8">
    <location>
        <begin position="125"/>
        <end position="203"/>
    </location>
</feature>
<comment type="caution">
    <text evidence="9">The sequence shown here is derived from an EMBL/GenBank/DDBJ whole genome shotgun (WGS) entry which is preliminary data.</text>
</comment>
<feature type="transmembrane region" description="Helical" evidence="7">
    <location>
        <begin position="12"/>
        <end position="30"/>
    </location>
</feature>
<evidence type="ECO:0000259" key="8">
    <source>
        <dbReference type="Pfam" id="PF01551"/>
    </source>
</evidence>
<reference evidence="9 10" key="1">
    <citation type="journal article" date="2016" name="Nat. Commun.">
        <title>Thousands of microbial genomes shed light on interconnected biogeochemical processes in an aquifer system.</title>
        <authorList>
            <person name="Anantharaman K."/>
            <person name="Brown C.T."/>
            <person name="Hug L.A."/>
            <person name="Sharon I."/>
            <person name="Castelle C.J."/>
            <person name="Probst A.J."/>
            <person name="Thomas B.C."/>
            <person name="Singh A."/>
            <person name="Wilkins M.J."/>
            <person name="Karaoz U."/>
            <person name="Brodie E.L."/>
            <person name="Williams K.H."/>
            <person name="Hubbard S.S."/>
            <person name="Banfield J.F."/>
        </authorList>
    </citation>
    <scope>NUCLEOTIDE SEQUENCE [LARGE SCALE GENOMIC DNA]</scope>
</reference>
<keyword evidence="7" id="KW-1133">Transmembrane helix</keyword>
<evidence type="ECO:0000256" key="1">
    <source>
        <dbReference type="ARBA" id="ARBA00001947"/>
    </source>
</evidence>
<keyword evidence="2" id="KW-0645">Protease</keyword>
<evidence type="ECO:0000256" key="2">
    <source>
        <dbReference type="ARBA" id="ARBA00022670"/>
    </source>
</evidence>
<organism evidence="9 10">
    <name type="scientific">Candidatus Kerfeldbacteria bacterium RIFCSPHIGHO2_12_FULL_48_17</name>
    <dbReference type="NCBI Taxonomy" id="1798542"/>
    <lineage>
        <taxon>Bacteria</taxon>
        <taxon>Candidatus Kerfeldiibacteriota</taxon>
    </lineage>
</organism>
<dbReference type="InterPro" id="IPR050570">
    <property type="entry name" value="Cell_wall_metabolism_enzyme"/>
</dbReference>
<comment type="cofactor">
    <cofactor evidence="1">
        <name>Zn(2+)</name>
        <dbReference type="ChEBI" id="CHEBI:29105"/>
    </cofactor>
</comment>
<keyword evidence="4" id="KW-0378">Hydrolase</keyword>
<dbReference type="InterPro" id="IPR016047">
    <property type="entry name" value="M23ase_b-sheet_dom"/>
</dbReference>
<sequence length="235" mass="26080">MMVSLRCLLRRPVSLFQVVAFYGMFVLMMACDGFVPQARHNHNDEDAVSEGESLDFTPEPGLYMRGAYISIAWPLGSSENPADWYGDDGDRSSGGNIKCACGTINSHSGAEYYARDLNRNDKLDMGKKLYAGISGRVVVAKEQSGYGYTVVIYDESRHVALRYAHMQSSLAVRYGQQVSARQFIGYLGDSGNAKGIPHVHLVAFENLDHFYSNGDPVIPTLCDSDFYSLAIYFYC</sequence>
<dbReference type="STRING" id="1798542.A3F54_01860"/>
<evidence type="ECO:0000256" key="7">
    <source>
        <dbReference type="SAM" id="Phobius"/>
    </source>
</evidence>
<dbReference type="PROSITE" id="PS51257">
    <property type="entry name" value="PROKAR_LIPOPROTEIN"/>
    <property type="match status" value="1"/>
</dbReference>
<dbReference type="CDD" id="cd12797">
    <property type="entry name" value="M23_peptidase"/>
    <property type="match status" value="1"/>
</dbReference>
<keyword evidence="6" id="KW-0482">Metalloprotease</keyword>
<gene>
    <name evidence="9" type="ORF">A3F54_01860</name>
</gene>
<proteinExistence type="predicted"/>
<evidence type="ECO:0000256" key="5">
    <source>
        <dbReference type="ARBA" id="ARBA00022833"/>
    </source>
</evidence>
<evidence type="ECO:0000256" key="6">
    <source>
        <dbReference type="ARBA" id="ARBA00023049"/>
    </source>
</evidence>
<dbReference type="GO" id="GO:0004222">
    <property type="term" value="F:metalloendopeptidase activity"/>
    <property type="evidence" value="ECO:0007669"/>
    <property type="project" value="TreeGrafter"/>
</dbReference>
<dbReference type="EMBL" id="MHKD01000001">
    <property type="protein sequence ID" value="OGY85417.1"/>
    <property type="molecule type" value="Genomic_DNA"/>
</dbReference>
<evidence type="ECO:0000313" key="10">
    <source>
        <dbReference type="Proteomes" id="UP000176952"/>
    </source>
</evidence>
<evidence type="ECO:0000313" key="9">
    <source>
        <dbReference type="EMBL" id="OGY85417.1"/>
    </source>
</evidence>
<keyword evidence="5" id="KW-0862">Zinc</keyword>
<dbReference type="SUPFAM" id="SSF51261">
    <property type="entry name" value="Duplicated hybrid motif"/>
    <property type="match status" value="1"/>
</dbReference>
<dbReference type="Gene3D" id="2.70.70.10">
    <property type="entry name" value="Glucose Permease (Domain IIA)"/>
    <property type="match status" value="1"/>
</dbReference>
<accession>A0A1G2BB39</accession>
<evidence type="ECO:0000256" key="3">
    <source>
        <dbReference type="ARBA" id="ARBA00022723"/>
    </source>
</evidence>
<dbReference type="PANTHER" id="PTHR21666">
    <property type="entry name" value="PEPTIDASE-RELATED"/>
    <property type="match status" value="1"/>
</dbReference>
<protein>
    <recommendedName>
        <fullName evidence="8">M23ase beta-sheet core domain-containing protein</fullName>
    </recommendedName>
</protein>
<dbReference type="InterPro" id="IPR011055">
    <property type="entry name" value="Dup_hybrid_motif"/>
</dbReference>
<dbReference type="GO" id="GO:0046872">
    <property type="term" value="F:metal ion binding"/>
    <property type="evidence" value="ECO:0007669"/>
    <property type="project" value="UniProtKB-KW"/>
</dbReference>
<keyword evidence="7" id="KW-0472">Membrane</keyword>
<dbReference type="Pfam" id="PF01551">
    <property type="entry name" value="Peptidase_M23"/>
    <property type="match status" value="1"/>
</dbReference>
<keyword evidence="3" id="KW-0479">Metal-binding</keyword>
<name>A0A1G2BB39_9BACT</name>
<dbReference type="GO" id="GO:0006508">
    <property type="term" value="P:proteolysis"/>
    <property type="evidence" value="ECO:0007669"/>
    <property type="project" value="UniProtKB-KW"/>
</dbReference>
<evidence type="ECO:0000256" key="4">
    <source>
        <dbReference type="ARBA" id="ARBA00022801"/>
    </source>
</evidence>
<keyword evidence="7" id="KW-0812">Transmembrane</keyword>
<dbReference type="PANTHER" id="PTHR21666:SF288">
    <property type="entry name" value="CELL DIVISION PROTEIN YTFB"/>
    <property type="match status" value="1"/>
</dbReference>
<dbReference type="Proteomes" id="UP000176952">
    <property type="component" value="Unassembled WGS sequence"/>
</dbReference>